<gene>
    <name evidence="2" type="ORF">IC620_15750</name>
</gene>
<evidence type="ECO:0000313" key="2">
    <source>
        <dbReference type="EMBL" id="MBD1373798.1"/>
    </source>
</evidence>
<sequence>MYEYQIQYLWNCIVQITTQVNQLIEENNQLKEQIDQIKPMQIDKIEYKIHELRVDTLSGTLNIGLTATGEDGTMGEIVEKMIDNQSNQVTIGEDEDDQQSTHSDPTP</sequence>
<protein>
    <recommendedName>
        <fullName evidence="4">Spore germination protein GerPC</fullName>
    </recommendedName>
</protein>
<keyword evidence="3" id="KW-1185">Reference proteome</keyword>
<organism evidence="2 3">
    <name type="scientific">Polycladospora coralii</name>
    <dbReference type="NCBI Taxonomy" id="2771432"/>
    <lineage>
        <taxon>Bacteria</taxon>
        <taxon>Bacillati</taxon>
        <taxon>Bacillota</taxon>
        <taxon>Bacilli</taxon>
        <taxon>Bacillales</taxon>
        <taxon>Thermoactinomycetaceae</taxon>
        <taxon>Polycladospora</taxon>
    </lineage>
</organism>
<evidence type="ECO:0000256" key="1">
    <source>
        <dbReference type="SAM" id="MobiDB-lite"/>
    </source>
</evidence>
<reference evidence="2" key="1">
    <citation type="submission" date="2020-09" db="EMBL/GenBank/DDBJ databases">
        <title>A novel bacterium of genus Hazenella, isolated from South China Sea.</title>
        <authorList>
            <person name="Huang H."/>
            <person name="Mo K."/>
            <person name="Hu Y."/>
        </authorList>
    </citation>
    <scope>NUCLEOTIDE SEQUENCE</scope>
    <source>
        <strain evidence="2">IB182357</strain>
    </source>
</reference>
<proteinExistence type="predicted"/>
<accession>A0A926RV52</accession>
<dbReference type="EMBL" id="JACXAH010000038">
    <property type="protein sequence ID" value="MBD1373798.1"/>
    <property type="molecule type" value="Genomic_DNA"/>
</dbReference>
<evidence type="ECO:0000313" key="3">
    <source>
        <dbReference type="Proteomes" id="UP000661691"/>
    </source>
</evidence>
<dbReference type="Pfam" id="PF10737">
    <property type="entry name" value="GerPC"/>
    <property type="match status" value="1"/>
</dbReference>
<feature type="region of interest" description="Disordered" evidence="1">
    <location>
        <begin position="84"/>
        <end position="107"/>
    </location>
</feature>
<dbReference type="Proteomes" id="UP000661691">
    <property type="component" value="Unassembled WGS sequence"/>
</dbReference>
<dbReference type="RefSeq" id="WP_191140718.1">
    <property type="nucleotide sequence ID" value="NZ_JACXAG020000008.1"/>
</dbReference>
<name>A0A926RV52_9BACL</name>
<evidence type="ECO:0008006" key="4">
    <source>
        <dbReference type="Google" id="ProtNLM"/>
    </source>
</evidence>
<dbReference type="AlphaFoldDB" id="A0A926RV52"/>
<comment type="caution">
    <text evidence="2">The sequence shown here is derived from an EMBL/GenBank/DDBJ whole genome shotgun (WGS) entry which is preliminary data.</text>
</comment>
<dbReference type="InterPro" id="IPR019673">
    <property type="entry name" value="Spore_germination_GerPC"/>
</dbReference>